<evidence type="ECO:0000256" key="1">
    <source>
        <dbReference type="SAM" id="MobiDB-lite"/>
    </source>
</evidence>
<dbReference type="EMBL" id="JABEXW010001055">
    <property type="protein sequence ID" value="KAF4948336.1"/>
    <property type="molecule type" value="Genomic_DNA"/>
</dbReference>
<comment type="caution">
    <text evidence="2">The sequence shown here is derived from an EMBL/GenBank/DDBJ whole genome shotgun (WGS) entry which is preliminary data.</text>
</comment>
<feature type="region of interest" description="Disordered" evidence="1">
    <location>
        <begin position="1"/>
        <end position="25"/>
    </location>
</feature>
<feature type="region of interest" description="Disordered" evidence="1">
    <location>
        <begin position="412"/>
        <end position="441"/>
    </location>
</feature>
<dbReference type="AlphaFoldDB" id="A0A8H4SZ64"/>
<evidence type="ECO:0000313" key="3">
    <source>
        <dbReference type="Proteomes" id="UP000622797"/>
    </source>
</evidence>
<feature type="region of interest" description="Disordered" evidence="1">
    <location>
        <begin position="235"/>
        <end position="259"/>
    </location>
</feature>
<sequence>MYRTVSGQQTAVASSTAPLDSGGDVLNSQTVLDAGSTDYTSSTTSDSPSWLIWPLPDTPGWLDMPLSSEGIGMDIDPFSYWQPGLQTTMAQTEGGRDTREADSGVAFNESAINMTWLTERDIPEPRNIFQVNELALPSQLLSDIIQHQQHQGKKPSCLDVSIEQLSRLSTRLHHLHQSSQQLAECVESTSNSHSSHHCLQRHDHEPHFKVRSTALMDDAVFQLVASWLTDATPSLDSRRHAQRPRAGSGIGSKSSDNRCCSSQPGLGDVLLDTFSMSNEFLGILHALHCETRCLPSPPIPSPYNHLVDLEGPYVAPTSQYHHSVILPLIVACHTQVLSIYVAILTVLKHDATLPSPSSGLGAMDLHDTGSADIRLVTVVQLCSYLFKRQLKTVDRYLATQSSDNLLDSALQMYQDNGGPDGRTNGSTHSGERGKRTRQGLKSEVQNRLEWLRETLHL</sequence>
<dbReference type="OrthoDB" id="4330117at2759"/>
<reference evidence="2" key="2">
    <citation type="submission" date="2020-05" db="EMBL/GenBank/DDBJ databases">
        <authorList>
            <person name="Kim H.-S."/>
            <person name="Proctor R.H."/>
            <person name="Brown D.W."/>
        </authorList>
    </citation>
    <scope>NUCLEOTIDE SEQUENCE</scope>
    <source>
        <strain evidence="2">NRRL 20472</strain>
    </source>
</reference>
<proteinExistence type="predicted"/>
<name>A0A8H4SZ64_9HYPO</name>
<gene>
    <name evidence="2" type="ORF">FSARC_13762</name>
</gene>
<protein>
    <submittedName>
        <fullName evidence="2">Uncharacterized protein</fullName>
    </submittedName>
</protein>
<dbReference type="Proteomes" id="UP000622797">
    <property type="component" value="Unassembled WGS sequence"/>
</dbReference>
<evidence type="ECO:0000313" key="2">
    <source>
        <dbReference type="EMBL" id="KAF4948336.1"/>
    </source>
</evidence>
<accession>A0A8H4SZ64</accession>
<keyword evidence="3" id="KW-1185">Reference proteome</keyword>
<reference evidence="2" key="1">
    <citation type="journal article" date="2020" name="BMC Genomics">
        <title>Correction to: Identification and distribution of gene clusters required for synthesis of sphingolipid metabolism inhibitors in diverse species of the filamentous fungus Fusarium.</title>
        <authorList>
            <person name="Kim H.S."/>
            <person name="Lohmar J.M."/>
            <person name="Busman M."/>
            <person name="Brown D.W."/>
            <person name="Naumann T.A."/>
            <person name="Divon H.H."/>
            <person name="Lysoe E."/>
            <person name="Uhlig S."/>
            <person name="Proctor R.H."/>
        </authorList>
    </citation>
    <scope>NUCLEOTIDE SEQUENCE</scope>
    <source>
        <strain evidence="2">NRRL 20472</strain>
    </source>
</reference>
<organism evidence="2 3">
    <name type="scientific">Fusarium sarcochroum</name>
    <dbReference type="NCBI Taxonomy" id="1208366"/>
    <lineage>
        <taxon>Eukaryota</taxon>
        <taxon>Fungi</taxon>
        <taxon>Dikarya</taxon>
        <taxon>Ascomycota</taxon>
        <taxon>Pezizomycotina</taxon>
        <taxon>Sordariomycetes</taxon>
        <taxon>Hypocreomycetidae</taxon>
        <taxon>Hypocreales</taxon>
        <taxon>Nectriaceae</taxon>
        <taxon>Fusarium</taxon>
        <taxon>Fusarium lateritium species complex</taxon>
    </lineage>
</organism>
<feature type="compositionally biased region" description="Polar residues" evidence="1">
    <location>
        <begin position="1"/>
        <end position="18"/>
    </location>
</feature>